<feature type="transmembrane region" description="Helical" evidence="6">
    <location>
        <begin position="236"/>
        <end position="256"/>
    </location>
</feature>
<evidence type="ECO:0000259" key="7">
    <source>
        <dbReference type="PROSITE" id="PS50156"/>
    </source>
</evidence>
<feature type="transmembrane region" description="Helical" evidence="6">
    <location>
        <begin position="400"/>
        <end position="418"/>
    </location>
</feature>
<dbReference type="GO" id="GO:0022857">
    <property type="term" value="F:transmembrane transporter activity"/>
    <property type="evidence" value="ECO:0007669"/>
    <property type="project" value="InterPro"/>
</dbReference>
<dbReference type="Gene3D" id="1.20.1640.10">
    <property type="entry name" value="Multidrug efflux transporter AcrB transmembrane domain"/>
    <property type="match status" value="2"/>
</dbReference>
<feature type="transmembrane region" description="Helical" evidence="6">
    <location>
        <begin position="305"/>
        <end position="333"/>
    </location>
</feature>
<evidence type="ECO:0000256" key="3">
    <source>
        <dbReference type="ARBA" id="ARBA00022692"/>
    </source>
</evidence>
<protein>
    <submittedName>
        <fullName evidence="8">Patched family protein</fullName>
    </submittedName>
</protein>
<reference evidence="9" key="1">
    <citation type="submission" date="2016-07" db="EMBL/GenBank/DDBJ databases">
        <authorList>
            <person name="Florea S."/>
            <person name="Webb J.S."/>
            <person name="Jaromczyk J."/>
            <person name="Schardl C.L."/>
        </authorList>
    </citation>
    <scope>NUCLEOTIDE SEQUENCE [LARGE SCALE GENOMIC DNA]</scope>
    <source>
        <strain evidence="9">Z6</strain>
    </source>
</reference>
<feature type="transmembrane region" description="Helical" evidence="6">
    <location>
        <begin position="594"/>
        <end position="612"/>
    </location>
</feature>
<dbReference type="Proteomes" id="UP000093514">
    <property type="component" value="Unassembled WGS sequence"/>
</dbReference>
<feature type="transmembrane region" description="Helical" evidence="6">
    <location>
        <begin position="688"/>
        <end position="709"/>
    </location>
</feature>
<feature type="transmembrane region" description="Helical" evidence="6">
    <location>
        <begin position="213"/>
        <end position="229"/>
    </location>
</feature>
<dbReference type="AlphaFoldDB" id="A0A1C0AAH7"/>
<dbReference type="EMBL" id="LWDV01000008">
    <property type="protein sequence ID" value="OCL27285.1"/>
    <property type="molecule type" value="Genomic_DNA"/>
</dbReference>
<evidence type="ECO:0000256" key="6">
    <source>
        <dbReference type="SAM" id="Phobius"/>
    </source>
</evidence>
<feature type="transmembrane region" description="Helical" evidence="6">
    <location>
        <begin position="262"/>
        <end position="284"/>
    </location>
</feature>
<keyword evidence="5 6" id="KW-0472">Membrane</keyword>
<feature type="transmembrane region" description="Helical" evidence="6">
    <location>
        <begin position="619"/>
        <end position="639"/>
    </location>
</feature>
<dbReference type="Pfam" id="PF03176">
    <property type="entry name" value="MMPL"/>
    <property type="match status" value="2"/>
</dbReference>
<feature type="transmembrane region" description="Helical" evidence="6">
    <location>
        <begin position="645"/>
        <end position="667"/>
    </location>
</feature>
<dbReference type="InterPro" id="IPR004869">
    <property type="entry name" value="MMPL_dom"/>
</dbReference>
<reference evidence="8 9" key="2">
    <citation type="submission" date="2016-08" db="EMBL/GenBank/DDBJ databases">
        <title>Orenia metallireducens sp. nov. strain Z6, a Novel Metal-reducing Firmicute from the Deep Subsurface.</title>
        <authorList>
            <person name="Maxim B.I."/>
            <person name="Kenneth K."/>
            <person name="Flynn T.M."/>
            <person name="Oloughlin E.J."/>
            <person name="Locke R.A."/>
            <person name="Weber J.R."/>
            <person name="Egan S.M."/>
            <person name="Mackie R.I."/>
            <person name="Cann I.K."/>
        </authorList>
    </citation>
    <scope>NUCLEOTIDE SEQUENCE [LARGE SCALE GENOMIC DNA]</scope>
    <source>
        <strain evidence="8 9">Z6</strain>
    </source>
</reference>
<name>A0A1C0AAH7_9FIRM</name>
<evidence type="ECO:0000256" key="5">
    <source>
        <dbReference type="ARBA" id="ARBA00023136"/>
    </source>
</evidence>
<evidence type="ECO:0000256" key="2">
    <source>
        <dbReference type="ARBA" id="ARBA00022475"/>
    </source>
</evidence>
<comment type="subcellular location">
    <subcellularLocation>
        <location evidence="1">Cell membrane</location>
        <topology evidence="1">Multi-pass membrane protein</topology>
    </subcellularLocation>
</comment>
<organism evidence="8 9">
    <name type="scientific">Orenia metallireducens</name>
    <dbReference type="NCBI Taxonomy" id="1413210"/>
    <lineage>
        <taxon>Bacteria</taxon>
        <taxon>Bacillati</taxon>
        <taxon>Bacillota</taxon>
        <taxon>Clostridia</taxon>
        <taxon>Halanaerobiales</taxon>
        <taxon>Halobacteroidaceae</taxon>
        <taxon>Orenia</taxon>
    </lineage>
</organism>
<feature type="domain" description="SSD" evidence="7">
    <location>
        <begin position="618"/>
        <end position="743"/>
    </location>
</feature>
<accession>A0A1C0AAH7</accession>
<evidence type="ECO:0000313" key="8">
    <source>
        <dbReference type="EMBL" id="OCL27285.1"/>
    </source>
</evidence>
<dbReference type="RefSeq" id="WP_068717012.1">
    <property type="nucleotide sequence ID" value="NZ_LWDV01000008.1"/>
</dbReference>
<dbReference type="InterPro" id="IPR001036">
    <property type="entry name" value="Acrflvin-R"/>
</dbReference>
<sequence length="762" mass="84804">MLRKIVNLSINYPWIVIISFILITIFFALQLPNTVIDADLKNEIPADMTSRLNMDRIEEIFGGTEVVILALKSEDVLKEDTLYRVKELTERLESLEEVDQVNSPFTLEDIRGENNQLIIEDSIINIPQNEQEREALRERIKDNDLVYGSIISEDFKAVAVIAILREGIKDKKILDEIDKIIREVSGDEELYLAGLPIVRAEVANNMQKDMKKFIPLGLLIMLIFLYLCFRELSGVLLTLAVMLVSIIVAMGLISLFGWKLQLITIILPVILLAITNDYAIHIIAKYQQDGNLNPAASNKELISGVIGDLGTPIIVAGLTTIIGLLCLLAHIIISAKQLGILAAVGNGLAILGSLFLVPALLVVLPKRDFIKDDNQKKKEGLIAKLLIIISNLVTQRPKKVIITSTIVIIILSFGIPLIKVDTNPINYFDKDSDIVKSDNIINSYFGGSTNISIVAKGDIQNPTIMRKIDDLEKTLKEHESIGEVMAVSKAIRKMNQVLHNDDSLFYKIPDSKNAIAQYFMLYSMSADLDKVVDFDYRYSLINARIPSNSTNQVREVVKYIKDYINKDSDSPFVIIGGFADLLSQLVNSVVQGQTTSLILSLTVIALIVIGIFRSFFAGLLSIIPLGIAMVSLFGLMGYFNIELNMVTALLSSIMIGVGIDYTIHFLWHYREEKRNKNSTEAVRTTLLTVGKAIIFNALSVVFGFIVLMLSNFLPIRFFGFLIVVSISTCLIGALVVLPTICILFKPKFLEVGTVSNYNLEVN</sequence>
<comment type="caution">
    <text evidence="8">The sequence shown here is derived from an EMBL/GenBank/DDBJ whole genome shotgun (WGS) entry which is preliminary data.</text>
</comment>
<feature type="transmembrane region" description="Helical" evidence="6">
    <location>
        <begin position="715"/>
        <end position="737"/>
    </location>
</feature>
<dbReference type="SUPFAM" id="SSF82866">
    <property type="entry name" value="Multidrug efflux transporter AcrB transmembrane domain"/>
    <property type="match status" value="2"/>
</dbReference>
<gene>
    <name evidence="8" type="ORF">U472_07415</name>
</gene>
<evidence type="ECO:0000256" key="4">
    <source>
        <dbReference type="ARBA" id="ARBA00022989"/>
    </source>
</evidence>
<feature type="domain" description="SSD" evidence="7">
    <location>
        <begin position="236"/>
        <end position="363"/>
    </location>
</feature>
<evidence type="ECO:0000256" key="1">
    <source>
        <dbReference type="ARBA" id="ARBA00004651"/>
    </source>
</evidence>
<dbReference type="InterPro" id="IPR050545">
    <property type="entry name" value="Mycobact_MmpL"/>
</dbReference>
<feature type="transmembrane region" description="Helical" evidence="6">
    <location>
        <begin position="12"/>
        <end position="31"/>
    </location>
</feature>
<keyword evidence="9" id="KW-1185">Reference proteome</keyword>
<feature type="transmembrane region" description="Helical" evidence="6">
    <location>
        <begin position="339"/>
        <end position="364"/>
    </location>
</feature>
<dbReference type="PANTHER" id="PTHR33406:SF13">
    <property type="entry name" value="MEMBRANE PROTEIN YDFJ"/>
    <property type="match status" value="1"/>
</dbReference>
<dbReference type="GO" id="GO:0005886">
    <property type="term" value="C:plasma membrane"/>
    <property type="evidence" value="ECO:0007669"/>
    <property type="project" value="UniProtKB-SubCell"/>
</dbReference>
<dbReference type="InterPro" id="IPR000731">
    <property type="entry name" value="SSD"/>
</dbReference>
<keyword evidence="3 6" id="KW-0812">Transmembrane</keyword>
<proteinExistence type="predicted"/>
<dbReference type="PROSITE" id="PS50156">
    <property type="entry name" value="SSD"/>
    <property type="match status" value="2"/>
</dbReference>
<dbReference type="PRINTS" id="PR00702">
    <property type="entry name" value="ACRIFLAVINRP"/>
</dbReference>
<evidence type="ECO:0000313" key="9">
    <source>
        <dbReference type="Proteomes" id="UP000093514"/>
    </source>
</evidence>
<dbReference type="PANTHER" id="PTHR33406">
    <property type="entry name" value="MEMBRANE PROTEIN MJ1562-RELATED"/>
    <property type="match status" value="1"/>
</dbReference>
<keyword evidence="2" id="KW-1003">Cell membrane</keyword>
<keyword evidence="4 6" id="KW-1133">Transmembrane helix</keyword>